<keyword evidence="2" id="KW-1185">Reference proteome</keyword>
<dbReference type="AlphaFoldDB" id="A0AAD5Y2J4"/>
<reference evidence="1" key="1">
    <citation type="submission" date="2020-05" db="EMBL/GenBank/DDBJ databases">
        <title>Phylogenomic resolution of chytrid fungi.</title>
        <authorList>
            <person name="Stajich J.E."/>
            <person name="Amses K."/>
            <person name="Simmons R."/>
            <person name="Seto K."/>
            <person name="Myers J."/>
            <person name="Bonds A."/>
            <person name="Quandt C.A."/>
            <person name="Barry K."/>
            <person name="Liu P."/>
            <person name="Grigoriev I."/>
            <person name="Longcore J.E."/>
            <person name="James T.Y."/>
        </authorList>
    </citation>
    <scope>NUCLEOTIDE SEQUENCE</scope>
    <source>
        <strain evidence="1">JEL0476</strain>
    </source>
</reference>
<evidence type="ECO:0000313" key="1">
    <source>
        <dbReference type="EMBL" id="KAJ3224678.1"/>
    </source>
</evidence>
<dbReference type="EMBL" id="JADGJW010000085">
    <property type="protein sequence ID" value="KAJ3224678.1"/>
    <property type="molecule type" value="Genomic_DNA"/>
</dbReference>
<accession>A0AAD5Y2J4</accession>
<organism evidence="1 2">
    <name type="scientific">Clydaea vesicula</name>
    <dbReference type="NCBI Taxonomy" id="447962"/>
    <lineage>
        <taxon>Eukaryota</taxon>
        <taxon>Fungi</taxon>
        <taxon>Fungi incertae sedis</taxon>
        <taxon>Chytridiomycota</taxon>
        <taxon>Chytridiomycota incertae sedis</taxon>
        <taxon>Chytridiomycetes</taxon>
        <taxon>Lobulomycetales</taxon>
        <taxon>Lobulomycetaceae</taxon>
        <taxon>Clydaea</taxon>
    </lineage>
</organism>
<sequence length="513" mass="58063">MNSIQSSFSLTDDISNNSSPNLSSLSLDATSSHELFFLKDQLKKNYQNNLSKNLPHHQELKKSATKKWSDILGPADFNTLISHAFSKPRTPMETQIYIKLLYRRLPVNHYSKGIKKCLRCGYNDETIEHAIFECKESFEYWNNVNNLIYSILSPNVLTAKPVKLMDVIYFFPEIRKILNIRQLHVLSVIHSNALFALWSSRSNTFQSDVLGINLYWKTFCMRLKANLEVHHTLAVKIDFQNGYELKKNSSISSSNSSNHSNTQNDILKENYAKAASRLGNGKEDNYSSGFNFSDSPMQLQITQVSGSSGIITPSSSPIAERNRKQSLGSSLNQIINSFGSHELAINDFDFSPVEKASDNNNINIENNCSNSNGNTETLTEGFTGSEEELFFERWGKIVTQEKDENISQFNKPFLNDEKTRLNALPNSKKDGTPIDKACKIKKRKGSKQNLNLTWKEIILIKIGHMSEPKSSPVYTTKARNNPEPVNNSKYLPIFEKPKYPTFQLSTANVVGSL</sequence>
<protein>
    <submittedName>
        <fullName evidence="1">Uncharacterized protein</fullName>
    </submittedName>
</protein>
<evidence type="ECO:0000313" key="2">
    <source>
        <dbReference type="Proteomes" id="UP001211065"/>
    </source>
</evidence>
<comment type="caution">
    <text evidence="1">The sequence shown here is derived from an EMBL/GenBank/DDBJ whole genome shotgun (WGS) entry which is preliminary data.</text>
</comment>
<gene>
    <name evidence="1" type="ORF">HK099_008063</name>
</gene>
<dbReference type="Proteomes" id="UP001211065">
    <property type="component" value="Unassembled WGS sequence"/>
</dbReference>
<proteinExistence type="predicted"/>
<name>A0AAD5Y2J4_9FUNG</name>